<dbReference type="RefSeq" id="WP_177144116.1">
    <property type="nucleotide sequence ID" value="NZ_JACAPU010000013.1"/>
</dbReference>
<evidence type="ECO:0000256" key="5">
    <source>
        <dbReference type="ARBA" id="ARBA00023136"/>
    </source>
</evidence>
<name>A0A7Y7WD12_9PSED</name>
<dbReference type="PROSITE" id="PS50850">
    <property type="entry name" value="MFS"/>
    <property type="match status" value="1"/>
</dbReference>
<evidence type="ECO:0000256" key="1">
    <source>
        <dbReference type="ARBA" id="ARBA00004141"/>
    </source>
</evidence>
<feature type="transmembrane region" description="Helical" evidence="6">
    <location>
        <begin position="314"/>
        <end position="339"/>
    </location>
</feature>
<feature type="transmembrane region" description="Helical" evidence="6">
    <location>
        <begin position="140"/>
        <end position="160"/>
    </location>
</feature>
<gene>
    <name evidence="8" type="ORF">HX829_11650</name>
</gene>
<evidence type="ECO:0000256" key="6">
    <source>
        <dbReference type="SAM" id="Phobius"/>
    </source>
</evidence>
<keyword evidence="2" id="KW-0813">Transport</keyword>
<comment type="subcellular location">
    <subcellularLocation>
        <location evidence="1">Membrane</location>
        <topology evidence="1">Multi-pass membrane protein</topology>
    </subcellularLocation>
</comment>
<feature type="transmembrane region" description="Helical" evidence="6">
    <location>
        <begin position="166"/>
        <end position="187"/>
    </location>
</feature>
<evidence type="ECO:0000259" key="7">
    <source>
        <dbReference type="PROSITE" id="PS50850"/>
    </source>
</evidence>
<evidence type="ECO:0000256" key="2">
    <source>
        <dbReference type="ARBA" id="ARBA00022448"/>
    </source>
</evidence>
<comment type="caution">
    <text evidence="8">The sequence shown here is derived from an EMBL/GenBank/DDBJ whole genome shotgun (WGS) entry which is preliminary data.</text>
</comment>
<evidence type="ECO:0000313" key="8">
    <source>
        <dbReference type="EMBL" id="NWB47147.1"/>
    </source>
</evidence>
<dbReference type="PANTHER" id="PTHR23505">
    <property type="entry name" value="SPINSTER"/>
    <property type="match status" value="1"/>
</dbReference>
<dbReference type="GO" id="GO:0022857">
    <property type="term" value="F:transmembrane transporter activity"/>
    <property type="evidence" value="ECO:0007669"/>
    <property type="project" value="InterPro"/>
</dbReference>
<protein>
    <submittedName>
        <fullName evidence="8">MFS transporter</fullName>
    </submittedName>
</protein>
<evidence type="ECO:0000256" key="3">
    <source>
        <dbReference type="ARBA" id="ARBA00022692"/>
    </source>
</evidence>
<dbReference type="CDD" id="cd17328">
    <property type="entry name" value="MFS_spinster_like"/>
    <property type="match status" value="1"/>
</dbReference>
<dbReference type="Proteomes" id="UP000582981">
    <property type="component" value="Unassembled WGS sequence"/>
</dbReference>
<keyword evidence="5 6" id="KW-0472">Membrane</keyword>
<dbReference type="InterPro" id="IPR020846">
    <property type="entry name" value="MFS_dom"/>
</dbReference>
<feature type="transmembrane region" description="Helical" evidence="6">
    <location>
        <begin position="254"/>
        <end position="277"/>
    </location>
</feature>
<keyword evidence="4 6" id="KW-1133">Transmembrane helix</keyword>
<dbReference type="PANTHER" id="PTHR23505:SF79">
    <property type="entry name" value="PROTEIN SPINSTER"/>
    <property type="match status" value="1"/>
</dbReference>
<feature type="transmembrane region" description="Helical" evidence="6">
    <location>
        <begin position="289"/>
        <end position="308"/>
    </location>
</feature>
<feature type="transmembrane region" description="Helical" evidence="6">
    <location>
        <begin position="351"/>
        <end position="374"/>
    </location>
</feature>
<dbReference type="EMBL" id="JACAPU010000013">
    <property type="protein sequence ID" value="NWB47147.1"/>
    <property type="molecule type" value="Genomic_DNA"/>
</dbReference>
<accession>A0A7Y7WD12</accession>
<dbReference type="SUPFAM" id="SSF103473">
    <property type="entry name" value="MFS general substrate transporter"/>
    <property type="match status" value="1"/>
</dbReference>
<dbReference type="Pfam" id="PF07690">
    <property type="entry name" value="MFS_1"/>
    <property type="match status" value="1"/>
</dbReference>
<proteinExistence type="predicted"/>
<dbReference type="InterPro" id="IPR011701">
    <property type="entry name" value="MFS"/>
</dbReference>
<feature type="transmembrane region" description="Helical" evidence="6">
    <location>
        <begin position="405"/>
        <end position="426"/>
    </location>
</feature>
<feature type="domain" description="Major facilitator superfamily (MFS) profile" evidence="7">
    <location>
        <begin position="13"/>
        <end position="426"/>
    </location>
</feature>
<dbReference type="InterPro" id="IPR044770">
    <property type="entry name" value="MFS_spinster-like"/>
</dbReference>
<evidence type="ECO:0000313" key="9">
    <source>
        <dbReference type="Proteomes" id="UP000582981"/>
    </source>
</evidence>
<reference evidence="8 9" key="1">
    <citation type="submission" date="2020-04" db="EMBL/GenBank/DDBJ databases">
        <title>Molecular characterization of pseudomonads from Agaricus bisporus reveal novel blotch 2 pathogens in Western Europe.</title>
        <authorList>
            <person name="Taparia T."/>
            <person name="Krijger M."/>
            <person name="Haynes E."/>
            <person name="Elpinstone J.G."/>
            <person name="Noble R."/>
            <person name="Van Der Wolf J."/>
        </authorList>
    </citation>
    <scope>NUCLEOTIDE SEQUENCE [LARGE SCALE GENOMIC DNA]</scope>
    <source>
        <strain evidence="8 9">F1001</strain>
    </source>
</reference>
<feature type="transmembrane region" description="Helical" evidence="6">
    <location>
        <begin position="79"/>
        <end position="106"/>
    </location>
</feature>
<feature type="transmembrane region" description="Helical" evidence="6">
    <location>
        <begin position="212"/>
        <end position="234"/>
    </location>
</feature>
<dbReference type="GO" id="GO:0016020">
    <property type="term" value="C:membrane"/>
    <property type="evidence" value="ECO:0007669"/>
    <property type="project" value="UniProtKB-SubCell"/>
</dbReference>
<organism evidence="8 9">
    <name type="scientific">Pseudomonas gingeri</name>
    <dbReference type="NCBI Taxonomy" id="117681"/>
    <lineage>
        <taxon>Bacteria</taxon>
        <taxon>Pseudomonadati</taxon>
        <taxon>Pseudomonadota</taxon>
        <taxon>Gammaproteobacteria</taxon>
        <taxon>Pseudomonadales</taxon>
        <taxon>Pseudomonadaceae</taxon>
        <taxon>Pseudomonas</taxon>
    </lineage>
</organism>
<keyword evidence="3 6" id="KW-0812">Transmembrane</keyword>
<feature type="transmembrane region" description="Helical" evidence="6">
    <location>
        <begin position="47"/>
        <end position="67"/>
    </location>
</feature>
<feature type="transmembrane region" description="Helical" evidence="6">
    <location>
        <begin position="6"/>
        <end position="26"/>
    </location>
</feature>
<sequence>MQNSTQAANAWRILFLLFLANLFNFYDRTLPAIIIEPIRMEWHLSDFQIGIIGTAFTIVYAIAGLPLGRMADNGSRSKLMGWGLAVWSGLTAANGLVGSFTTFLLVRMGVGIGEAAYAPAANSLIGDLFPAHRRARAMGIFMLGLPLGLVLAFFTTGAMVKAFDSWRAPFFIAAVPGLLLAGFMFFIKEPKRGAAEMVKVSQEKVDRPVRRLMAIPTFLWLVLAGLTFNFATYACNSFLVPMLQRYFLMPLQEAAVATGLIVGVTGLVGLTLGGWVADKLHQRIANGRLLFAAVSLVISTLTTGWALHAGRIEIGVFVAVFSVGWLFAYNFYTCVYTAIQDVVEPRLRATAMAVYFAGLYLLGGGLGPVVVGLLSDHFAHAAMLAAGAEQMSEAFKAVGLHDAMYLIPGALLLTLAFLFQAARCFSKDAQRMREGMVADAPGVAPATA</sequence>
<dbReference type="Gene3D" id="1.20.1250.20">
    <property type="entry name" value="MFS general substrate transporter like domains"/>
    <property type="match status" value="1"/>
</dbReference>
<dbReference type="InterPro" id="IPR036259">
    <property type="entry name" value="MFS_trans_sf"/>
</dbReference>
<evidence type="ECO:0000256" key="4">
    <source>
        <dbReference type="ARBA" id="ARBA00022989"/>
    </source>
</evidence>
<dbReference type="AlphaFoldDB" id="A0A7Y7WD12"/>